<name>A0ABZ0USQ0_9RICK</name>
<dbReference type="EMBL" id="CP112932">
    <property type="protein sequence ID" value="WPY01055.1"/>
    <property type="molecule type" value="Genomic_DNA"/>
</dbReference>
<evidence type="ECO:0000313" key="2">
    <source>
        <dbReference type="Proteomes" id="UP001326613"/>
    </source>
</evidence>
<evidence type="ECO:0000313" key="1">
    <source>
        <dbReference type="EMBL" id="WPY01055.1"/>
    </source>
</evidence>
<gene>
    <name evidence="1" type="ORF">Trichorick_00949</name>
</gene>
<reference evidence="1 2" key="1">
    <citation type="submission" date="2022-10" db="EMBL/GenBank/DDBJ databases">
        <title>Host association and intracellularity evolved multiple times independently in the Rickettsiales.</title>
        <authorList>
            <person name="Castelli M."/>
            <person name="Nardi T."/>
            <person name="Gammuto L."/>
            <person name="Bellinzona G."/>
            <person name="Sabaneyeva E."/>
            <person name="Potekhin A."/>
            <person name="Serra V."/>
            <person name="Petroni G."/>
            <person name="Sassera D."/>
        </authorList>
    </citation>
    <scope>NUCLEOTIDE SEQUENCE [LARGE SCALE GENOMIC DNA]</scope>
    <source>
        <strain evidence="1 2">Kr 154-4</strain>
    </source>
</reference>
<dbReference type="Proteomes" id="UP001326613">
    <property type="component" value="Chromosome"/>
</dbReference>
<sequence length="137" mass="15601">MKRIEVKSKEYIIVTLQDELVLYTKELNKEIAYSIFSTKLEKVGLARNLDQDLLIKFFAEINPNNIQDSGLIKMNIIGGNESESSIESLHTLLSQLQTIDNNQDIIDIRSCDSCERLHPNSFELDCYHGGIRGITIL</sequence>
<dbReference type="RefSeq" id="WP_323737864.1">
    <property type="nucleotide sequence ID" value="NZ_CP112932.1"/>
</dbReference>
<proteinExistence type="predicted"/>
<accession>A0ABZ0USQ0</accession>
<organism evidence="1 2">
    <name type="scientific">Candidatus Trichorickettsia mobilis</name>
    <dbReference type="NCBI Taxonomy" id="1346319"/>
    <lineage>
        <taxon>Bacteria</taxon>
        <taxon>Pseudomonadati</taxon>
        <taxon>Pseudomonadota</taxon>
        <taxon>Alphaproteobacteria</taxon>
        <taxon>Rickettsiales</taxon>
        <taxon>Rickettsiaceae</taxon>
        <taxon>Rickettsieae</taxon>
        <taxon>Candidatus Trichorickettsia</taxon>
    </lineage>
</organism>
<protein>
    <submittedName>
        <fullName evidence="1">Uncharacterized protein</fullName>
    </submittedName>
</protein>
<keyword evidence="2" id="KW-1185">Reference proteome</keyword>